<comment type="similarity">
    <text evidence="1">Belongs to the peptidase S13 family.</text>
</comment>
<dbReference type="SUPFAM" id="SSF56601">
    <property type="entry name" value="beta-lactamase/transpeptidase-like"/>
    <property type="match status" value="1"/>
</dbReference>
<keyword evidence="5" id="KW-1185">Reference proteome</keyword>
<evidence type="ECO:0000256" key="1">
    <source>
        <dbReference type="ARBA" id="ARBA00006096"/>
    </source>
</evidence>
<proteinExistence type="inferred from homology"/>
<dbReference type="EMBL" id="JAJNEC010000005">
    <property type="protein sequence ID" value="MCD2423179.1"/>
    <property type="molecule type" value="Genomic_DNA"/>
</dbReference>
<organism evidence="4 5">
    <name type="scientific">Niabella pedocola</name>
    <dbReference type="NCBI Taxonomy" id="1752077"/>
    <lineage>
        <taxon>Bacteria</taxon>
        <taxon>Pseudomonadati</taxon>
        <taxon>Bacteroidota</taxon>
        <taxon>Chitinophagia</taxon>
        <taxon>Chitinophagales</taxon>
        <taxon>Chitinophagaceae</taxon>
        <taxon>Niabella</taxon>
    </lineage>
</organism>
<feature type="signal peptide" evidence="3">
    <location>
        <begin position="1"/>
        <end position="18"/>
    </location>
</feature>
<dbReference type="PANTHER" id="PTHR30023:SF0">
    <property type="entry name" value="PENICILLIN-SENSITIVE CARBOXYPEPTIDASE A"/>
    <property type="match status" value="1"/>
</dbReference>
<reference evidence="4 5" key="1">
    <citation type="submission" date="2021-11" db="EMBL/GenBank/DDBJ databases">
        <title>Genomic of Niabella pedocola.</title>
        <authorList>
            <person name="Wu T."/>
        </authorList>
    </citation>
    <scope>NUCLEOTIDE SEQUENCE [LARGE SCALE GENOMIC DNA]</scope>
    <source>
        <strain evidence="4 5">JCM 31011</strain>
    </source>
</reference>
<evidence type="ECO:0000256" key="3">
    <source>
        <dbReference type="SAM" id="SignalP"/>
    </source>
</evidence>
<dbReference type="RefSeq" id="WP_231004444.1">
    <property type="nucleotide sequence ID" value="NZ_JAJNEC010000005.1"/>
</dbReference>
<keyword evidence="2 4" id="KW-0378">Hydrolase</keyword>
<keyword evidence="4" id="KW-0121">Carboxypeptidase</keyword>
<accession>A0ABS8PQ25</accession>
<dbReference type="PRINTS" id="PR00922">
    <property type="entry name" value="DADACBPTASE3"/>
</dbReference>
<comment type="caution">
    <text evidence="4">The sequence shown here is derived from an EMBL/GenBank/DDBJ whole genome shotgun (WGS) entry which is preliminary data.</text>
</comment>
<gene>
    <name evidence="4" type="primary">dacB</name>
    <name evidence="4" type="ORF">LQ567_10420</name>
</gene>
<dbReference type="Pfam" id="PF02113">
    <property type="entry name" value="Peptidase_S13"/>
    <property type="match status" value="1"/>
</dbReference>
<name>A0ABS8PQ25_9BACT</name>
<dbReference type="NCBIfam" id="TIGR00666">
    <property type="entry name" value="PBP4"/>
    <property type="match status" value="1"/>
</dbReference>
<keyword evidence="3" id="KW-0732">Signal</keyword>
<dbReference type="InterPro" id="IPR012338">
    <property type="entry name" value="Beta-lactam/transpept-like"/>
</dbReference>
<evidence type="ECO:0000313" key="5">
    <source>
        <dbReference type="Proteomes" id="UP001199816"/>
    </source>
</evidence>
<sequence>MRLFSLLAILLGWITVHAQTAQKLTAAMDAFNADAQLKYALSSLYVIDASTGNVVFDQNSKVGMATASTEKIVTAATAFDILGAGYRYETRFGIVHTPKGKCLYIDPSGDPSLASWRWSETKDTAFLARLKNALRAEGVKELNSVLIYTGKWGEETIPEGWIWQDLGNYYGAGAQALNWRENQFDLVLKSGTALGSAVSVVKTVPYLYDYRITSLATAGEKNSGDNSILFYPSMGRQSGLLTGTIPAGQNGFVVSGSVYDPANQFVKTVINSLKGTVRFSNTAVTATSQEAKEVKWFYTNSSPELSKIIYWFLRKSINLYGEALLRTVGLNRKGMATTDNGIAAIQEHWKTRGVDVDELHLYDGSGLSPQNRITTRAQVTILNYAREQSWFADYYEGFPLYNDMKMKSGTINRVKGFSGYQKSRDGKEYIFSFLVNNYNGSQLALVRKMYKVLDELK</sequence>
<dbReference type="PANTHER" id="PTHR30023">
    <property type="entry name" value="D-ALANYL-D-ALANINE CARBOXYPEPTIDASE"/>
    <property type="match status" value="1"/>
</dbReference>
<evidence type="ECO:0000313" key="4">
    <source>
        <dbReference type="EMBL" id="MCD2423179.1"/>
    </source>
</evidence>
<protein>
    <submittedName>
        <fullName evidence="4">D-alanyl-D-alanine carboxypeptidase/D-alanyl-D-alanine-endopeptidase</fullName>
        <ecNumber evidence="4">3.4.16.4</ecNumber>
    </submittedName>
</protein>
<evidence type="ECO:0000256" key="2">
    <source>
        <dbReference type="ARBA" id="ARBA00022801"/>
    </source>
</evidence>
<dbReference type="Gene3D" id="3.40.710.10">
    <property type="entry name" value="DD-peptidase/beta-lactamase superfamily"/>
    <property type="match status" value="2"/>
</dbReference>
<dbReference type="EC" id="3.4.16.4" evidence="4"/>
<dbReference type="InterPro" id="IPR000667">
    <property type="entry name" value="Peptidase_S13"/>
</dbReference>
<feature type="chain" id="PRO_5045524432" evidence="3">
    <location>
        <begin position="19"/>
        <end position="457"/>
    </location>
</feature>
<dbReference type="Proteomes" id="UP001199816">
    <property type="component" value="Unassembled WGS sequence"/>
</dbReference>
<keyword evidence="4" id="KW-0645">Protease</keyword>
<dbReference type="GO" id="GO:0009002">
    <property type="term" value="F:serine-type D-Ala-D-Ala carboxypeptidase activity"/>
    <property type="evidence" value="ECO:0007669"/>
    <property type="project" value="UniProtKB-EC"/>
</dbReference>